<accession>B0WMF7</accession>
<reference evidence="2" key="1">
    <citation type="submission" date="2007-03" db="EMBL/GenBank/DDBJ databases">
        <title>Annotation of Culex pipiens quinquefasciatus.</title>
        <authorList>
            <consortium name="The Broad Institute Genome Sequencing Platform"/>
            <person name="Atkinson P.W."/>
            <person name="Hemingway J."/>
            <person name="Christensen B.M."/>
            <person name="Higgs S."/>
            <person name="Kodira C."/>
            <person name="Hannick L."/>
            <person name="Megy K."/>
            <person name="O'Leary S."/>
            <person name="Pearson M."/>
            <person name="Haas B.J."/>
            <person name="Mauceli E."/>
            <person name="Wortman J.R."/>
            <person name="Lee N.H."/>
            <person name="Guigo R."/>
            <person name="Stanke M."/>
            <person name="Alvarado L."/>
            <person name="Amedeo P."/>
            <person name="Antoine C.H."/>
            <person name="Arensburger P."/>
            <person name="Bidwell S.L."/>
            <person name="Crawford M."/>
            <person name="Camaro F."/>
            <person name="Devon K."/>
            <person name="Engels R."/>
            <person name="Hammond M."/>
            <person name="Howarth C."/>
            <person name="Koehrsen M."/>
            <person name="Lawson D."/>
            <person name="Montgomery P."/>
            <person name="Nene V."/>
            <person name="Nusbaum C."/>
            <person name="Puiu D."/>
            <person name="Romero-Severson J."/>
            <person name="Severson D.W."/>
            <person name="Shumway M."/>
            <person name="Sisk P."/>
            <person name="Stolte C."/>
            <person name="Zeng Q."/>
            <person name="Eisenstadt E."/>
            <person name="Fraser-Liggett C."/>
            <person name="Strausberg R."/>
            <person name="Galagan J."/>
            <person name="Birren B."/>
            <person name="Collins F.H."/>
        </authorList>
    </citation>
    <scope>NUCLEOTIDE SEQUENCE [LARGE SCALE GENOMIC DNA]</scope>
    <source>
        <strain evidence="2">JHB</strain>
    </source>
</reference>
<organism>
    <name type="scientific">Culex quinquefasciatus</name>
    <name type="common">Southern house mosquito</name>
    <name type="synonym">Culex pungens</name>
    <dbReference type="NCBI Taxonomy" id="7176"/>
    <lineage>
        <taxon>Eukaryota</taxon>
        <taxon>Metazoa</taxon>
        <taxon>Ecdysozoa</taxon>
        <taxon>Arthropoda</taxon>
        <taxon>Hexapoda</taxon>
        <taxon>Insecta</taxon>
        <taxon>Pterygota</taxon>
        <taxon>Neoptera</taxon>
        <taxon>Endopterygota</taxon>
        <taxon>Diptera</taxon>
        <taxon>Nematocera</taxon>
        <taxon>Culicoidea</taxon>
        <taxon>Culicidae</taxon>
        <taxon>Culicinae</taxon>
        <taxon>Culicini</taxon>
        <taxon>Culex</taxon>
        <taxon>Culex</taxon>
    </lineage>
</organism>
<gene>
    <name evidence="3" type="primary">6040505</name>
    <name evidence="2" type="ORF">CpipJ_CPIJ008395</name>
</gene>
<reference evidence="3" key="2">
    <citation type="submission" date="2020-05" db="UniProtKB">
        <authorList>
            <consortium name="EnsemblMetazoa"/>
        </authorList>
    </citation>
    <scope>IDENTIFICATION</scope>
    <source>
        <strain evidence="3">JHB</strain>
    </source>
</reference>
<name>B0WMF7_CULQU</name>
<sequence>ENDDDRHGGRSEPKCEDSGQTPEFHEQYLGA</sequence>
<dbReference type="VEuPathDB" id="VectorBase:CPIJ008395"/>
<evidence type="ECO:0000313" key="3">
    <source>
        <dbReference type="EnsemblMetazoa" id="CPIJ008395-PA"/>
    </source>
</evidence>
<evidence type="ECO:0000313" key="4">
    <source>
        <dbReference type="Proteomes" id="UP000002320"/>
    </source>
</evidence>
<dbReference type="AlphaFoldDB" id="B0WMF7"/>
<dbReference type="EMBL" id="DS231997">
    <property type="protein sequence ID" value="EDS31014.1"/>
    <property type="molecule type" value="Genomic_DNA"/>
</dbReference>
<dbReference type="Proteomes" id="UP000002320">
    <property type="component" value="Unassembled WGS sequence"/>
</dbReference>
<feature type="region of interest" description="Disordered" evidence="1">
    <location>
        <begin position="1"/>
        <end position="31"/>
    </location>
</feature>
<dbReference type="KEGG" id="cqu:CpipJ_CPIJ008395"/>
<evidence type="ECO:0000256" key="1">
    <source>
        <dbReference type="SAM" id="MobiDB-lite"/>
    </source>
</evidence>
<proteinExistence type="predicted"/>
<keyword evidence="4" id="KW-1185">Reference proteome</keyword>
<feature type="non-terminal residue" evidence="2">
    <location>
        <position position="1"/>
    </location>
</feature>
<dbReference type="HOGENOM" id="CLU_3401379_0_0_1"/>
<feature type="compositionally biased region" description="Basic and acidic residues" evidence="1">
    <location>
        <begin position="1"/>
        <end position="17"/>
    </location>
</feature>
<protein>
    <submittedName>
        <fullName evidence="2 3">Uncharacterized protein</fullName>
    </submittedName>
</protein>
<dbReference type="EnsemblMetazoa" id="CPIJ008395-RA">
    <property type="protein sequence ID" value="CPIJ008395-PA"/>
    <property type="gene ID" value="CPIJ008395"/>
</dbReference>
<dbReference type="InParanoid" id="B0WMF7"/>
<evidence type="ECO:0000313" key="2">
    <source>
        <dbReference type="EMBL" id="EDS31014.1"/>
    </source>
</evidence>